<accession>A0A420PGS9</accession>
<dbReference type="SMART" id="SM00906">
    <property type="entry name" value="Fungal_trans"/>
    <property type="match status" value="1"/>
</dbReference>
<dbReference type="VEuPathDB" id="FungiDB:FOC4_g10004127"/>
<dbReference type="SMART" id="SM00674">
    <property type="entry name" value="CENPB"/>
    <property type="match status" value="1"/>
</dbReference>
<gene>
    <name evidence="6" type="ORF">BFJ68_g16112</name>
</gene>
<keyword evidence="3" id="KW-0539">Nucleus</keyword>
<dbReference type="VEuPathDB" id="FungiDB:HZS61_002428"/>
<dbReference type="VEuPathDB" id="FungiDB:HZS61_009063"/>
<evidence type="ECO:0000259" key="5">
    <source>
        <dbReference type="PROSITE" id="PS51253"/>
    </source>
</evidence>
<evidence type="ECO:0000256" key="4">
    <source>
        <dbReference type="SAM" id="MobiDB-lite"/>
    </source>
</evidence>
<dbReference type="VEuPathDB" id="FungiDB:FOMG_16540"/>
<evidence type="ECO:0000256" key="3">
    <source>
        <dbReference type="ARBA" id="ARBA00023242"/>
    </source>
</evidence>
<dbReference type="VEuPathDB" id="FungiDB:FOXG_15205"/>
<dbReference type="InterPro" id="IPR007219">
    <property type="entry name" value="XnlR_reg_dom"/>
</dbReference>
<dbReference type="SUPFAM" id="SSF46689">
    <property type="entry name" value="Homeodomain-like"/>
    <property type="match status" value="1"/>
</dbReference>
<dbReference type="GO" id="GO:0006351">
    <property type="term" value="P:DNA-templated transcription"/>
    <property type="evidence" value="ECO:0007669"/>
    <property type="project" value="InterPro"/>
</dbReference>
<organism evidence="6 7">
    <name type="scientific">Fusarium oxysporum</name>
    <name type="common">Fusarium vascular wilt</name>
    <dbReference type="NCBI Taxonomy" id="5507"/>
    <lineage>
        <taxon>Eukaryota</taxon>
        <taxon>Fungi</taxon>
        <taxon>Dikarya</taxon>
        <taxon>Ascomycota</taxon>
        <taxon>Pezizomycotina</taxon>
        <taxon>Sordariomycetes</taxon>
        <taxon>Hypocreomycetidae</taxon>
        <taxon>Hypocreales</taxon>
        <taxon>Nectriaceae</taxon>
        <taxon>Fusarium</taxon>
        <taxon>Fusarium oxysporum species complex</taxon>
    </lineage>
</organism>
<dbReference type="VEuPathDB" id="FungiDB:FOC1_g10004774"/>
<dbReference type="CDD" id="cd12148">
    <property type="entry name" value="fungal_TF_MHR"/>
    <property type="match status" value="1"/>
</dbReference>
<proteinExistence type="predicted"/>
<dbReference type="GO" id="GO:0008270">
    <property type="term" value="F:zinc ion binding"/>
    <property type="evidence" value="ECO:0007669"/>
    <property type="project" value="InterPro"/>
</dbReference>
<reference evidence="6 7" key="1">
    <citation type="journal article" date="2018" name="Sci. Rep.">
        <title>Characterisation of pathogen-specific regions and novel effector candidates in Fusarium oxysporum f. sp. cepae.</title>
        <authorList>
            <person name="Armitage A.D."/>
            <person name="Taylor A."/>
            <person name="Sobczyk M.K."/>
            <person name="Baxter L."/>
            <person name="Greenfield B.P."/>
            <person name="Bates H.J."/>
            <person name="Wilson F."/>
            <person name="Jackson A.C."/>
            <person name="Ott S."/>
            <person name="Harrison R.J."/>
            <person name="Clarkson J.P."/>
        </authorList>
    </citation>
    <scope>NUCLEOTIDE SEQUENCE [LARGE SCALE GENOMIC DNA]</scope>
    <source>
        <strain evidence="6 7">Fo_A28</strain>
    </source>
</reference>
<sequence>MASHSPYNEVPPNEPQEPSSLDCGESVSLFSESQAVTDRAIQTLKHVIRLDIAQLYLLVQSWRGTKANLPLAEPLVSRFAEATLEFWNLFDTDLDPDVWTTQQARFLLKNTQQSINMTATSTVGDFFAQVLGDNLRLEVLGIFLTAASRAAIDVPSFTPLYTSYQQKQALVKILTYTGDCCLESCLSLDCLNDLQLVFQYENLILHTQVDGDQSYRSWRRMGDATSSLFALGYHELSDDNTVDAPTFIMQLRKAAFARIYSADKMLAVFLGRPPRIAREYCAFSIPANDPDMWKEDMPAPQSGRDQTRSDPGIQAPQPSSAFHSESLNYIADTRCSAKFSSLKEDILKLSRRRHSPDVDHHHVEEAKYIMQRVEDLWITLPDHFKLSTSLRHSHADPFSNDFIVGLRLDYLHTLFLLHLASSKQMSQPGDALLAISGEILSHIIEVVMLRDRLVNSGTSLSWKVSLELEFLQSHGADVRQVAQYGLPAAGIISLALLNGSAHDAPGRQGRAKLVQDLSVLVAELKVGAIVRAGEPNYALFSRATRTMQSLLDSLTTWVPSESHQQTPDPNSIDLANGWDPNRFSISEWTEEDMRLALELRASGVSQSKAAATYGINRSTFQARLRGSTVPKEAHKPLQKLSEYQEKHLREWILIQDDLGCSVSHQQVRDFASKVARRNGFQEGVGKDWLQAFMRRYPDSKTLRGNKIDIDRFSGASAELIKAFFMLLMMPAIHKIKQKNRYNMDEVGMMEGIGMDGLVLWHAGKKSALLKQPGSRSWITILGCISTEGRVLPPSAIFKGKTVQQQHFPGNLSCLDSWNFTCSEKG</sequence>
<dbReference type="InterPro" id="IPR007889">
    <property type="entry name" value="HTH_Psq"/>
</dbReference>
<dbReference type="VEuPathDB" id="FungiDB:FOZG_06233"/>
<evidence type="ECO:0000256" key="1">
    <source>
        <dbReference type="ARBA" id="ARBA00004123"/>
    </source>
</evidence>
<dbReference type="InterPro" id="IPR006600">
    <property type="entry name" value="HTH_CenpB_DNA-bd_dom"/>
</dbReference>
<dbReference type="Proteomes" id="UP000285860">
    <property type="component" value="Unassembled WGS sequence"/>
</dbReference>
<dbReference type="AlphaFoldDB" id="A0A420PGS9"/>
<dbReference type="GO" id="GO:0005634">
    <property type="term" value="C:nucleus"/>
    <property type="evidence" value="ECO:0007669"/>
    <property type="project" value="UniProtKB-SubCell"/>
</dbReference>
<dbReference type="Pfam" id="PF03221">
    <property type="entry name" value="HTH_Tnp_Tc5"/>
    <property type="match status" value="1"/>
</dbReference>
<dbReference type="PANTHER" id="PTHR31001">
    <property type="entry name" value="UNCHARACTERIZED TRANSCRIPTIONAL REGULATORY PROTEIN"/>
    <property type="match status" value="1"/>
</dbReference>
<dbReference type="Pfam" id="PF05225">
    <property type="entry name" value="HTH_psq"/>
    <property type="match status" value="1"/>
</dbReference>
<protein>
    <recommendedName>
        <fullName evidence="5">HTH CENPB-type domain-containing protein</fullName>
    </recommendedName>
</protein>
<name>A0A420PGS9_FUSOX</name>
<evidence type="ECO:0000313" key="7">
    <source>
        <dbReference type="Proteomes" id="UP000285860"/>
    </source>
</evidence>
<keyword evidence="2" id="KW-0238">DNA-binding</keyword>
<dbReference type="GO" id="GO:0003677">
    <property type="term" value="F:DNA binding"/>
    <property type="evidence" value="ECO:0007669"/>
    <property type="project" value="UniProtKB-KW"/>
</dbReference>
<dbReference type="Gene3D" id="1.10.10.60">
    <property type="entry name" value="Homeodomain-like"/>
    <property type="match status" value="1"/>
</dbReference>
<dbReference type="EMBL" id="MRCY01000217">
    <property type="protein sequence ID" value="RKK91727.1"/>
    <property type="molecule type" value="Genomic_DNA"/>
</dbReference>
<dbReference type="VEuPathDB" id="FungiDB:FOXG_22000"/>
<dbReference type="VEuPathDB" id="FungiDB:FOC1_g10009747"/>
<dbReference type="InterPro" id="IPR009057">
    <property type="entry name" value="Homeodomain-like_sf"/>
</dbReference>
<dbReference type="VEuPathDB" id="FungiDB:FOC4_g10000237"/>
<comment type="subcellular location">
    <subcellularLocation>
        <location evidence="1">Nucleus</location>
    </subcellularLocation>
</comment>
<dbReference type="PANTHER" id="PTHR31001:SF40">
    <property type="entry name" value="ZN(II)2CYS6 TRANSCRIPTION FACTOR (EUROFUNG)"/>
    <property type="match status" value="1"/>
</dbReference>
<feature type="region of interest" description="Disordered" evidence="4">
    <location>
        <begin position="291"/>
        <end position="321"/>
    </location>
</feature>
<evidence type="ECO:0000256" key="2">
    <source>
        <dbReference type="ARBA" id="ARBA00023125"/>
    </source>
</evidence>
<comment type="caution">
    <text evidence="6">The sequence shown here is derived from an EMBL/GenBank/DDBJ whole genome shotgun (WGS) entry which is preliminary data.</text>
</comment>
<evidence type="ECO:0000313" key="6">
    <source>
        <dbReference type="EMBL" id="RKK91727.1"/>
    </source>
</evidence>
<dbReference type="VEuPathDB" id="FungiDB:FOIG_16180"/>
<dbReference type="InterPro" id="IPR050613">
    <property type="entry name" value="Sec_Metabolite_Reg"/>
</dbReference>
<feature type="region of interest" description="Disordered" evidence="4">
    <location>
        <begin position="1"/>
        <end position="24"/>
    </location>
</feature>
<feature type="domain" description="HTH CENPB-type" evidence="5">
    <location>
        <begin position="632"/>
        <end position="702"/>
    </location>
</feature>
<dbReference type="PROSITE" id="PS51253">
    <property type="entry name" value="HTH_CENPB"/>
    <property type="match status" value="1"/>
</dbReference>